<name>A0AAN4YTA2_ASPOZ</name>
<evidence type="ECO:0000256" key="1">
    <source>
        <dbReference type="SAM" id="Phobius"/>
    </source>
</evidence>
<evidence type="ECO:0000313" key="3">
    <source>
        <dbReference type="Proteomes" id="UP001165205"/>
    </source>
</evidence>
<comment type="caution">
    <text evidence="2">The sequence shown here is derived from an EMBL/GenBank/DDBJ whole genome shotgun (WGS) entry which is preliminary data.</text>
</comment>
<feature type="transmembrane region" description="Helical" evidence="1">
    <location>
        <begin position="20"/>
        <end position="40"/>
    </location>
</feature>
<dbReference type="EMBL" id="BSYA01000121">
    <property type="protein sequence ID" value="GMG33582.1"/>
    <property type="molecule type" value="Genomic_DNA"/>
</dbReference>
<keyword evidence="1" id="KW-1133">Transmembrane helix</keyword>
<gene>
    <name evidence="2" type="ORF">Aory04_000908800</name>
</gene>
<keyword evidence="1" id="KW-0472">Membrane</keyword>
<evidence type="ECO:0000313" key="2">
    <source>
        <dbReference type="EMBL" id="GMG33582.1"/>
    </source>
</evidence>
<organism evidence="2 3">
    <name type="scientific">Aspergillus oryzae</name>
    <name type="common">Yellow koji mold</name>
    <dbReference type="NCBI Taxonomy" id="5062"/>
    <lineage>
        <taxon>Eukaryota</taxon>
        <taxon>Fungi</taxon>
        <taxon>Dikarya</taxon>
        <taxon>Ascomycota</taxon>
        <taxon>Pezizomycotina</taxon>
        <taxon>Eurotiomycetes</taxon>
        <taxon>Eurotiomycetidae</taxon>
        <taxon>Eurotiales</taxon>
        <taxon>Aspergillaceae</taxon>
        <taxon>Aspergillus</taxon>
        <taxon>Aspergillus subgen. Circumdati</taxon>
    </lineage>
</organism>
<keyword evidence="1" id="KW-0812">Transmembrane</keyword>
<accession>A0AAN4YTA2</accession>
<protein>
    <submittedName>
        <fullName evidence="2">Unnamed protein product</fullName>
    </submittedName>
</protein>
<reference evidence="2" key="1">
    <citation type="submission" date="2023-04" db="EMBL/GenBank/DDBJ databases">
        <title>Aspergillus oryzae NBRC 4228.</title>
        <authorList>
            <person name="Ichikawa N."/>
            <person name="Sato H."/>
            <person name="Tonouchi N."/>
        </authorList>
    </citation>
    <scope>NUCLEOTIDE SEQUENCE</scope>
    <source>
        <strain evidence="2">NBRC 4228</strain>
    </source>
</reference>
<dbReference type="Proteomes" id="UP001165205">
    <property type="component" value="Unassembled WGS sequence"/>
</dbReference>
<dbReference type="AlphaFoldDB" id="A0AAN4YTA2"/>
<sequence>MGPVTKPRLATMAQRQSTQTRSLALNISSILPITTVVGIAETIPLKRRPMTTPDKDGTAATMAQEMLYSAVLST</sequence>
<proteinExistence type="predicted"/>